<dbReference type="InterPro" id="IPR029063">
    <property type="entry name" value="SAM-dependent_MTases_sf"/>
</dbReference>
<evidence type="ECO:0000256" key="1">
    <source>
        <dbReference type="ARBA" id="ARBA00022490"/>
    </source>
</evidence>
<dbReference type="PANTHER" id="PTHR31760:SF0">
    <property type="entry name" value="S-ADENOSYL-L-METHIONINE-DEPENDENT METHYLTRANSFERASES SUPERFAMILY PROTEIN"/>
    <property type="match status" value="1"/>
</dbReference>
<keyword evidence="8" id="KW-1185">Reference proteome</keyword>
<feature type="binding site" evidence="6">
    <location>
        <begin position="115"/>
        <end position="116"/>
    </location>
    <ligand>
        <name>S-adenosyl-L-methionine</name>
        <dbReference type="ChEBI" id="CHEBI:59789"/>
    </ligand>
</feature>
<dbReference type="GO" id="GO:0008168">
    <property type="term" value="F:methyltransferase activity"/>
    <property type="evidence" value="ECO:0007669"/>
    <property type="project" value="UniProtKB-KW"/>
</dbReference>
<keyword evidence="2 6" id="KW-0698">rRNA processing</keyword>
<dbReference type="Pfam" id="PF02527">
    <property type="entry name" value="GidB"/>
    <property type="match status" value="1"/>
</dbReference>
<dbReference type="Gene3D" id="3.40.50.150">
    <property type="entry name" value="Vaccinia Virus protein VP39"/>
    <property type="match status" value="1"/>
</dbReference>
<evidence type="ECO:0000256" key="3">
    <source>
        <dbReference type="ARBA" id="ARBA00022603"/>
    </source>
</evidence>
<evidence type="ECO:0000313" key="8">
    <source>
        <dbReference type="Proteomes" id="UP001526430"/>
    </source>
</evidence>
<evidence type="ECO:0000313" key="7">
    <source>
        <dbReference type="EMBL" id="MCW8088141.1"/>
    </source>
</evidence>
<dbReference type="HAMAP" id="MF_00074">
    <property type="entry name" value="16SrRNA_methyltr_G"/>
    <property type="match status" value="1"/>
</dbReference>
<evidence type="ECO:0000256" key="6">
    <source>
        <dbReference type="HAMAP-Rule" id="MF_00074"/>
    </source>
</evidence>
<gene>
    <name evidence="6 7" type="primary">rsmG</name>
    <name evidence="7" type="ORF">OF850_21325</name>
</gene>
<keyword evidence="1 6" id="KW-0963">Cytoplasm</keyword>
<organism evidence="7 8">
    <name type="scientific">Sabulicella glaciei</name>
    <dbReference type="NCBI Taxonomy" id="2984948"/>
    <lineage>
        <taxon>Bacteria</taxon>
        <taxon>Pseudomonadati</taxon>
        <taxon>Pseudomonadota</taxon>
        <taxon>Alphaproteobacteria</taxon>
        <taxon>Acetobacterales</taxon>
        <taxon>Acetobacteraceae</taxon>
        <taxon>Sabulicella</taxon>
    </lineage>
</organism>
<comment type="function">
    <text evidence="6">Specifically methylates the N7 position of guanine in position 527 of 16S rRNA.</text>
</comment>
<feature type="binding site" evidence="6">
    <location>
        <position position="129"/>
    </location>
    <ligand>
        <name>S-adenosyl-L-methionine</name>
        <dbReference type="ChEBI" id="CHEBI:59789"/>
    </ligand>
</feature>
<evidence type="ECO:0000256" key="2">
    <source>
        <dbReference type="ARBA" id="ARBA00022552"/>
    </source>
</evidence>
<dbReference type="EC" id="2.1.1.170" evidence="6"/>
<keyword evidence="5 6" id="KW-0949">S-adenosyl-L-methionine</keyword>
<comment type="catalytic activity">
    <reaction evidence="6">
        <text>guanosine(527) in 16S rRNA + S-adenosyl-L-methionine = N(7)-methylguanosine(527) in 16S rRNA + S-adenosyl-L-homocysteine</text>
        <dbReference type="Rhea" id="RHEA:42732"/>
        <dbReference type="Rhea" id="RHEA-COMP:10209"/>
        <dbReference type="Rhea" id="RHEA-COMP:10210"/>
        <dbReference type="ChEBI" id="CHEBI:57856"/>
        <dbReference type="ChEBI" id="CHEBI:59789"/>
        <dbReference type="ChEBI" id="CHEBI:74269"/>
        <dbReference type="ChEBI" id="CHEBI:74480"/>
        <dbReference type="EC" id="2.1.1.170"/>
    </reaction>
</comment>
<comment type="subcellular location">
    <subcellularLocation>
        <location evidence="6">Cytoplasm</location>
    </subcellularLocation>
</comment>
<evidence type="ECO:0000256" key="4">
    <source>
        <dbReference type="ARBA" id="ARBA00022679"/>
    </source>
</evidence>
<dbReference type="EMBL" id="JAPFQI010000027">
    <property type="protein sequence ID" value="MCW8088141.1"/>
    <property type="molecule type" value="Genomic_DNA"/>
</dbReference>
<dbReference type="Proteomes" id="UP001526430">
    <property type="component" value="Unassembled WGS sequence"/>
</dbReference>
<comment type="similarity">
    <text evidence="6">Belongs to the methyltransferase superfamily. RNA methyltransferase RsmG family.</text>
</comment>
<dbReference type="SUPFAM" id="SSF53335">
    <property type="entry name" value="S-adenosyl-L-methionine-dependent methyltransferases"/>
    <property type="match status" value="1"/>
</dbReference>
<comment type="caution">
    <text evidence="7">The sequence shown here is derived from an EMBL/GenBank/DDBJ whole genome shotgun (WGS) entry which is preliminary data.</text>
</comment>
<name>A0ABT3P175_9PROT</name>
<proteinExistence type="inferred from homology"/>
<keyword evidence="4 6" id="KW-0808">Transferase</keyword>
<reference evidence="7 8" key="1">
    <citation type="submission" date="2022-10" db="EMBL/GenBank/DDBJ databases">
        <title>Roseococcus glaciei nov., sp. nov., isolated from glacier.</title>
        <authorList>
            <person name="Liu Q."/>
            <person name="Xin Y.-H."/>
        </authorList>
    </citation>
    <scope>NUCLEOTIDE SEQUENCE [LARGE SCALE GENOMIC DNA]</scope>
    <source>
        <strain evidence="7 8">MDT2-1-1</strain>
    </source>
</reference>
<dbReference type="InterPro" id="IPR003682">
    <property type="entry name" value="rRNA_ssu_MeTfrase_G"/>
</dbReference>
<feature type="binding site" evidence="6">
    <location>
        <position position="70"/>
    </location>
    <ligand>
        <name>S-adenosyl-L-methionine</name>
        <dbReference type="ChEBI" id="CHEBI:59789"/>
    </ligand>
</feature>
<dbReference type="NCBIfam" id="TIGR00138">
    <property type="entry name" value="rsmG_gidB"/>
    <property type="match status" value="1"/>
</dbReference>
<protein>
    <recommendedName>
        <fullName evidence="6">Ribosomal RNA small subunit methyltransferase G</fullName>
        <ecNumber evidence="6">2.1.1.170</ecNumber>
    </recommendedName>
    <alternativeName>
        <fullName evidence="6">16S rRNA 7-methylguanosine methyltransferase</fullName>
        <shortName evidence="6">16S rRNA m7G methyltransferase</shortName>
    </alternativeName>
</protein>
<evidence type="ECO:0000256" key="5">
    <source>
        <dbReference type="ARBA" id="ARBA00022691"/>
    </source>
</evidence>
<dbReference type="GO" id="GO:0032259">
    <property type="term" value="P:methylation"/>
    <property type="evidence" value="ECO:0007669"/>
    <property type="project" value="UniProtKB-KW"/>
</dbReference>
<keyword evidence="3 6" id="KW-0489">Methyltransferase</keyword>
<dbReference type="PANTHER" id="PTHR31760">
    <property type="entry name" value="S-ADENOSYL-L-METHIONINE-DEPENDENT METHYLTRANSFERASES SUPERFAMILY PROTEIN"/>
    <property type="match status" value="1"/>
</dbReference>
<sequence>MKQPESVSRETGGALEAYEALIREWNPRINLVSPRDVPSLRARHIEDCLQLLPLLPVDGPAADLGSGAGLPGIVIAMMRRAPLHLVESDRRKAAFLLEAARRFDLPHVTVHPARIEAVQLPPLAAVTARALAPLAVLLGHAHRLLAPDGIAVFPKGRNVDAELTEAAPHWLMRVERFPSRAAPDSVLLRLSEIRPAGA</sequence>
<accession>A0ABT3P175</accession>
<feature type="binding site" evidence="6">
    <location>
        <position position="65"/>
    </location>
    <ligand>
        <name>S-adenosyl-L-methionine</name>
        <dbReference type="ChEBI" id="CHEBI:59789"/>
    </ligand>
</feature>
<comment type="caution">
    <text evidence="6">Lacks conserved residue(s) required for the propagation of feature annotation.</text>
</comment>